<keyword evidence="2" id="KW-1185">Reference proteome</keyword>
<organism evidence="1 2">
    <name type="scientific">Aureliella helgolandensis</name>
    <dbReference type="NCBI Taxonomy" id="2527968"/>
    <lineage>
        <taxon>Bacteria</taxon>
        <taxon>Pseudomonadati</taxon>
        <taxon>Planctomycetota</taxon>
        <taxon>Planctomycetia</taxon>
        <taxon>Pirellulales</taxon>
        <taxon>Pirellulaceae</taxon>
        <taxon>Aureliella</taxon>
    </lineage>
</organism>
<dbReference type="Proteomes" id="UP000318017">
    <property type="component" value="Chromosome"/>
</dbReference>
<reference evidence="1 2" key="1">
    <citation type="submission" date="2019-02" db="EMBL/GenBank/DDBJ databases">
        <title>Deep-cultivation of Planctomycetes and their phenomic and genomic characterization uncovers novel biology.</title>
        <authorList>
            <person name="Wiegand S."/>
            <person name="Jogler M."/>
            <person name="Boedeker C."/>
            <person name="Pinto D."/>
            <person name="Vollmers J."/>
            <person name="Rivas-Marin E."/>
            <person name="Kohn T."/>
            <person name="Peeters S.H."/>
            <person name="Heuer A."/>
            <person name="Rast P."/>
            <person name="Oberbeckmann S."/>
            <person name="Bunk B."/>
            <person name="Jeske O."/>
            <person name="Meyerdierks A."/>
            <person name="Storesund J.E."/>
            <person name="Kallscheuer N."/>
            <person name="Luecker S."/>
            <person name="Lage O.M."/>
            <person name="Pohl T."/>
            <person name="Merkel B.J."/>
            <person name="Hornburger P."/>
            <person name="Mueller R.-W."/>
            <person name="Bruemmer F."/>
            <person name="Labrenz M."/>
            <person name="Spormann A.M."/>
            <person name="Op den Camp H."/>
            <person name="Overmann J."/>
            <person name="Amann R."/>
            <person name="Jetten M.S.M."/>
            <person name="Mascher T."/>
            <person name="Medema M.H."/>
            <person name="Devos D.P."/>
            <person name="Kaster A.-K."/>
            <person name="Ovreas L."/>
            <person name="Rohde M."/>
            <person name="Galperin M.Y."/>
            <person name="Jogler C."/>
        </authorList>
    </citation>
    <scope>NUCLEOTIDE SEQUENCE [LARGE SCALE GENOMIC DNA]</scope>
    <source>
        <strain evidence="1 2">Q31a</strain>
    </source>
</reference>
<dbReference type="AlphaFoldDB" id="A0A518G3B7"/>
<evidence type="ECO:0000313" key="1">
    <source>
        <dbReference type="EMBL" id="QDV23074.1"/>
    </source>
</evidence>
<proteinExistence type="predicted"/>
<dbReference type="KEGG" id="ahel:Q31a_13690"/>
<accession>A0A518G3B7</accession>
<gene>
    <name evidence="1" type="ORF">Q31a_13690</name>
</gene>
<sequence length="73" mass="8298">MIFHDVMEKNLVENDVVSKSFGEGCGRHPIGWHYWCQEPSSTRVGIVSFPVIATVAPSHWLQRARSWFLGVGR</sequence>
<evidence type="ECO:0000313" key="2">
    <source>
        <dbReference type="Proteomes" id="UP000318017"/>
    </source>
</evidence>
<dbReference type="EMBL" id="CP036298">
    <property type="protein sequence ID" value="QDV23074.1"/>
    <property type="molecule type" value="Genomic_DNA"/>
</dbReference>
<protein>
    <submittedName>
        <fullName evidence="1">Uncharacterized protein</fullName>
    </submittedName>
</protein>
<name>A0A518G3B7_9BACT</name>